<feature type="non-terminal residue" evidence="1">
    <location>
        <position position="1"/>
    </location>
</feature>
<dbReference type="AlphaFoldDB" id="A0A0F2T6V9"/>
<organism evidence="1 2">
    <name type="scientific">Streptomyces rubellomurinus (strain ATCC 31215)</name>
    <dbReference type="NCBI Taxonomy" id="359131"/>
    <lineage>
        <taxon>Bacteria</taxon>
        <taxon>Bacillati</taxon>
        <taxon>Actinomycetota</taxon>
        <taxon>Actinomycetes</taxon>
        <taxon>Kitasatosporales</taxon>
        <taxon>Streptomycetaceae</taxon>
        <taxon>Streptomyces</taxon>
    </lineage>
</organism>
<sequence length="59" mass="6524">AYLSLTATKPLPTTGNPTRYWTTLIQAGELLTTAPNPDIRLRNALTRCRDHATRTTTTP</sequence>
<keyword evidence="2" id="KW-1185">Reference proteome</keyword>
<dbReference type="OrthoDB" id="9948459at2"/>
<dbReference type="EMBL" id="JZKH01000085">
    <property type="protein sequence ID" value="KJS58954.1"/>
    <property type="molecule type" value="Genomic_DNA"/>
</dbReference>
<gene>
    <name evidence="1" type="ORF">VM95_30320</name>
</gene>
<dbReference type="Proteomes" id="UP000033699">
    <property type="component" value="Unassembled WGS sequence"/>
</dbReference>
<dbReference type="RefSeq" id="WP_045702794.1">
    <property type="nucleotide sequence ID" value="NZ_JZKH01000085.1"/>
</dbReference>
<name>A0A0F2T6V9_STRR3</name>
<dbReference type="PATRIC" id="fig|359131.3.peg.7569"/>
<comment type="caution">
    <text evidence="1">The sequence shown here is derived from an EMBL/GenBank/DDBJ whole genome shotgun (WGS) entry which is preliminary data.</text>
</comment>
<reference evidence="1 2" key="1">
    <citation type="submission" date="2015-02" db="EMBL/GenBank/DDBJ databases">
        <authorList>
            <person name="Ju K.-S."/>
            <person name="Doroghazi J.R."/>
            <person name="Metcalf W."/>
        </authorList>
    </citation>
    <scope>NUCLEOTIDE SEQUENCE [LARGE SCALE GENOMIC DNA]</scope>
    <source>
        <strain evidence="1 2">ATCC 31215</strain>
    </source>
</reference>
<proteinExistence type="predicted"/>
<accession>A0A0F2T6V9</accession>
<protein>
    <submittedName>
        <fullName evidence="1">Uncharacterized protein</fullName>
    </submittedName>
</protein>
<evidence type="ECO:0000313" key="2">
    <source>
        <dbReference type="Proteomes" id="UP000033699"/>
    </source>
</evidence>
<evidence type="ECO:0000313" key="1">
    <source>
        <dbReference type="EMBL" id="KJS58954.1"/>
    </source>
</evidence>